<dbReference type="PROSITE" id="PS00061">
    <property type="entry name" value="ADH_SHORT"/>
    <property type="match status" value="1"/>
</dbReference>
<evidence type="ECO:0000256" key="3">
    <source>
        <dbReference type="ARBA" id="ARBA00023002"/>
    </source>
</evidence>
<dbReference type="AlphaFoldDB" id="A0A165FXJ0"/>
<comment type="similarity">
    <text evidence="1 4">Belongs to the short-chain dehydrogenases/reductases (SDR) family.</text>
</comment>
<keyword evidence="2" id="KW-0521">NADP</keyword>
<dbReference type="Pfam" id="PF00106">
    <property type="entry name" value="adh_short"/>
    <property type="match status" value="1"/>
</dbReference>
<dbReference type="PANTHER" id="PTHR43976">
    <property type="entry name" value="SHORT CHAIN DEHYDROGENASE"/>
    <property type="match status" value="1"/>
</dbReference>
<evidence type="ECO:0000256" key="1">
    <source>
        <dbReference type="ARBA" id="ARBA00006484"/>
    </source>
</evidence>
<keyword evidence="6" id="KW-1185">Reference proteome</keyword>
<dbReference type="PRINTS" id="PR00080">
    <property type="entry name" value="SDRFAMILY"/>
</dbReference>
<dbReference type="InterPro" id="IPR036291">
    <property type="entry name" value="NAD(P)-bd_dom_sf"/>
</dbReference>
<evidence type="ECO:0000313" key="6">
    <source>
        <dbReference type="Proteomes" id="UP000076842"/>
    </source>
</evidence>
<accession>A0A165FXJ0</accession>
<dbReference type="SUPFAM" id="SSF51735">
    <property type="entry name" value="NAD(P)-binding Rossmann-fold domains"/>
    <property type="match status" value="1"/>
</dbReference>
<dbReference type="InterPro" id="IPR051911">
    <property type="entry name" value="SDR_oxidoreductase"/>
</dbReference>
<dbReference type="EMBL" id="KV423965">
    <property type="protein sequence ID" value="KZT57337.1"/>
    <property type="molecule type" value="Genomic_DNA"/>
</dbReference>
<evidence type="ECO:0000256" key="2">
    <source>
        <dbReference type="ARBA" id="ARBA00022857"/>
    </source>
</evidence>
<dbReference type="STRING" id="1353952.A0A165FXJ0"/>
<dbReference type="PRINTS" id="PR00081">
    <property type="entry name" value="GDHRDH"/>
</dbReference>
<gene>
    <name evidence="5" type="ORF">CALCODRAFT_483274</name>
</gene>
<dbReference type="InterPro" id="IPR002347">
    <property type="entry name" value="SDR_fam"/>
</dbReference>
<sequence>MTPQVWFITGTSTGFGRVMTEHVLQNGGFVVATLRKPVALADFAARYPKDRLLILKLDVAVASQIPPAFQQAIDAFGRVDVVFNNAGMCVVGEAEISPEEEARRLFDTNYWGAVNVSREAIRVFREVNPAGVGGRLLQNSSMAGLGPLALFGHYVASKHALEGFTKTLATELDPSWNIKVTLIEPGFFQTEIVRQAKVVPIHPTYDDERASEVRDLMAAGDLPGDIEKGVSVIYNVARLSDPPLHFPLGGDGVVAMKTAGELLVTTVKQYGSWSQNLLKAEMGKAAITIKNAYQ</sequence>
<dbReference type="InParanoid" id="A0A165FXJ0"/>
<organism evidence="5 6">
    <name type="scientific">Calocera cornea HHB12733</name>
    <dbReference type="NCBI Taxonomy" id="1353952"/>
    <lineage>
        <taxon>Eukaryota</taxon>
        <taxon>Fungi</taxon>
        <taxon>Dikarya</taxon>
        <taxon>Basidiomycota</taxon>
        <taxon>Agaricomycotina</taxon>
        <taxon>Dacrymycetes</taxon>
        <taxon>Dacrymycetales</taxon>
        <taxon>Dacrymycetaceae</taxon>
        <taxon>Calocera</taxon>
    </lineage>
</organism>
<dbReference type="PANTHER" id="PTHR43976:SF16">
    <property type="entry name" value="SHORT-CHAIN DEHYDROGENASE_REDUCTASE FAMILY PROTEIN"/>
    <property type="match status" value="1"/>
</dbReference>
<protein>
    <submittedName>
        <fullName evidence="5">NAD(P)-binding protein</fullName>
    </submittedName>
</protein>
<dbReference type="OrthoDB" id="1274115at2759"/>
<evidence type="ECO:0000256" key="4">
    <source>
        <dbReference type="RuleBase" id="RU000363"/>
    </source>
</evidence>
<dbReference type="Gene3D" id="3.40.50.720">
    <property type="entry name" value="NAD(P)-binding Rossmann-like Domain"/>
    <property type="match status" value="1"/>
</dbReference>
<evidence type="ECO:0000313" key="5">
    <source>
        <dbReference type="EMBL" id="KZT57337.1"/>
    </source>
</evidence>
<dbReference type="CDD" id="cd05374">
    <property type="entry name" value="17beta-HSD-like_SDR_c"/>
    <property type="match status" value="1"/>
</dbReference>
<keyword evidence="3" id="KW-0560">Oxidoreductase</keyword>
<dbReference type="Proteomes" id="UP000076842">
    <property type="component" value="Unassembled WGS sequence"/>
</dbReference>
<dbReference type="GO" id="GO:0016491">
    <property type="term" value="F:oxidoreductase activity"/>
    <property type="evidence" value="ECO:0007669"/>
    <property type="project" value="UniProtKB-KW"/>
</dbReference>
<reference evidence="5 6" key="1">
    <citation type="journal article" date="2016" name="Mol. Biol. Evol.">
        <title>Comparative Genomics of Early-Diverging Mushroom-Forming Fungi Provides Insights into the Origins of Lignocellulose Decay Capabilities.</title>
        <authorList>
            <person name="Nagy L.G."/>
            <person name="Riley R."/>
            <person name="Tritt A."/>
            <person name="Adam C."/>
            <person name="Daum C."/>
            <person name="Floudas D."/>
            <person name="Sun H."/>
            <person name="Yadav J.S."/>
            <person name="Pangilinan J."/>
            <person name="Larsson K.H."/>
            <person name="Matsuura K."/>
            <person name="Barry K."/>
            <person name="Labutti K."/>
            <person name="Kuo R."/>
            <person name="Ohm R.A."/>
            <person name="Bhattacharya S.S."/>
            <person name="Shirouzu T."/>
            <person name="Yoshinaga Y."/>
            <person name="Martin F.M."/>
            <person name="Grigoriev I.V."/>
            <person name="Hibbett D.S."/>
        </authorList>
    </citation>
    <scope>NUCLEOTIDE SEQUENCE [LARGE SCALE GENOMIC DNA]</scope>
    <source>
        <strain evidence="5 6">HHB12733</strain>
    </source>
</reference>
<dbReference type="FunCoup" id="A0A165FXJ0">
    <property type="interactions" value="315"/>
</dbReference>
<name>A0A165FXJ0_9BASI</name>
<dbReference type="InterPro" id="IPR020904">
    <property type="entry name" value="Sc_DH/Rdtase_CS"/>
</dbReference>
<proteinExistence type="inferred from homology"/>